<keyword evidence="4 8" id="KW-0812">Transmembrane</keyword>
<feature type="transmembrane region" description="Helical" evidence="8">
    <location>
        <begin position="765"/>
        <end position="784"/>
    </location>
</feature>
<dbReference type="Pfam" id="PF13967">
    <property type="entry name" value="RSN1_TM"/>
    <property type="match status" value="1"/>
</dbReference>
<feature type="transmembrane region" description="Helical" evidence="8">
    <location>
        <begin position="487"/>
        <end position="513"/>
    </location>
</feature>
<gene>
    <name evidence="12" type="ORF">DB88DRAFT_482035</name>
</gene>
<evidence type="ECO:0000256" key="8">
    <source>
        <dbReference type="SAM" id="Phobius"/>
    </source>
</evidence>
<feature type="transmembrane region" description="Helical" evidence="8">
    <location>
        <begin position="35"/>
        <end position="56"/>
    </location>
</feature>
<feature type="compositionally biased region" description="Basic and acidic residues" evidence="7">
    <location>
        <begin position="372"/>
        <end position="383"/>
    </location>
</feature>
<protein>
    <recommendedName>
        <fullName evidence="14">DUF221-domain-containing protein</fullName>
    </recommendedName>
</protein>
<reference evidence="12" key="1">
    <citation type="submission" date="2023-02" db="EMBL/GenBank/DDBJ databases">
        <title>Identification and recombinant expression of a fungal hydrolase from Papiliotrema laurentii that hydrolyzes apple cutin and clears colloidal polyester polyurethane.</title>
        <authorList>
            <consortium name="DOE Joint Genome Institute"/>
            <person name="Roman V.A."/>
            <person name="Bojanowski C."/>
            <person name="Crable B.R."/>
            <person name="Wagner D.N."/>
            <person name="Hung C.S."/>
            <person name="Nadeau L.J."/>
            <person name="Schratz L."/>
            <person name="Haridas S."/>
            <person name="Pangilinan J."/>
            <person name="Lipzen A."/>
            <person name="Na H."/>
            <person name="Yan M."/>
            <person name="Ng V."/>
            <person name="Grigoriev I.V."/>
            <person name="Spatafora J.W."/>
            <person name="Barlow D."/>
            <person name="Biffinger J."/>
            <person name="Kelley-Loughnane N."/>
            <person name="Varaljay V.A."/>
            <person name="Crookes-Goodson W.J."/>
        </authorList>
    </citation>
    <scope>NUCLEOTIDE SEQUENCE</scope>
    <source>
        <strain evidence="12">5307AH</strain>
    </source>
</reference>
<feature type="compositionally biased region" description="Polar residues" evidence="7">
    <location>
        <begin position="963"/>
        <end position="988"/>
    </location>
</feature>
<dbReference type="Pfam" id="PF14703">
    <property type="entry name" value="PHM7_cyt"/>
    <property type="match status" value="1"/>
</dbReference>
<name>A0AAD9FUW5_PAPLA</name>
<feature type="compositionally biased region" description="Polar residues" evidence="7">
    <location>
        <begin position="329"/>
        <end position="339"/>
    </location>
</feature>
<accession>A0AAD9FUW5</accession>
<dbReference type="InterPro" id="IPR032880">
    <property type="entry name" value="CSC1/OSCA1-like_N"/>
</dbReference>
<sequence length="1068" mass="119590">MSVEWAGWALDQIVVQNNTEIPGTGPSQKFDGPWFSTQMTLSLAIGVSSFLTFCALRSRWDLVYMGRTKLKDFSPTVAHSPDALNGNRFFGWILPTLRTSEFTVLQTVGLDAAVLLNFYRMAFVLFSLLAFLAAVVLMPLNLFRHGSTDIDDGPIINGTDPSNSTLVSDFWFTNSTIPRHGNGTTPTMYDVLLDPQTSATINLLFTYLFTGLVLLFLYRNFNRFVQSRQSFSLHLIHSISARTVLVSNVPQHLRGDKVLADYFEACNWAVESVSVCREVEPLRRVLERRTDALLNLEKAWADWVGNPAKGVTGYDPNMYNERDKVARSLTASPQRTTESLIPDLEENEDQDRDQPERSQSTSSSVSQVTGSRDPEIGADDHCHVHTTRPRPTFRPRWFGAKVDAIEFWEKKFRAADDKVRQLRKKGKFDATHVAFVTFESVADAQMACQVVHYPHHSEVVTEPAPEPRDVVWSSISMPSRERTVREAIGIGVFTVLVFFWIIPVSGLATLLSYEEIKRVLPWLARIINQNPRLQAIVQNSFPSLAVITFNGLLPFFLSWLSFEQGHKSRSAAEYSLLKKYHIMLLVSVLFIFLLTTTFWALFRDLAGSPAKIPEKLASALLGSNARNFMISYVMLQSLGLMPFQLLNMGPLLTLTWSRFTACKTPRDYAEANAPPMLNYGWVYPQALLVFTLTLVFSVVSPLILVFGAIYFGVAYLVYKYKLLFIYFKPYESNGEAWRITFVRLVWALVLFQIFMTGLFSLRQPYWPSLAMLPLILYTVWWAWVTQRDFGPLSEYLALSSICEVTRGGTTADEVVGVPDDGQVTRSQANLNHRRYAMNDETLYVAPSDKRTDYSQPPMSSFYYGVLNTGRRRYAHPALSGSLPFPWLPAKAKPKAFGDGAAERRGVVLSLRRKVAKKLRASQTDSGDDSGSRQDSAPQGWSTGDDAREASASEGRQVTGEGMASSQLSSSSNPWGEPAPSSSEWNNNRLTKKLSFDPGSGVIAMPDEGNVWGDEPSESDGEEDRSPGDEPPISPSTYFHHPERRRTISGNETFFNGGNAPGPSPAQIP</sequence>
<dbReference type="Pfam" id="PF02714">
    <property type="entry name" value="RSN1_7TM"/>
    <property type="match status" value="1"/>
</dbReference>
<dbReference type="GO" id="GO:0005227">
    <property type="term" value="F:calcium-activated cation channel activity"/>
    <property type="evidence" value="ECO:0007669"/>
    <property type="project" value="InterPro"/>
</dbReference>
<evidence type="ECO:0000313" key="13">
    <source>
        <dbReference type="Proteomes" id="UP001182556"/>
    </source>
</evidence>
<keyword evidence="3" id="KW-0813">Transport</keyword>
<comment type="subcellular location">
    <subcellularLocation>
        <location evidence="1">Membrane</location>
        <topology evidence="1">Multi-pass membrane protein</topology>
    </subcellularLocation>
</comment>
<feature type="region of interest" description="Disordered" evidence="7">
    <location>
        <begin position="327"/>
        <end position="390"/>
    </location>
</feature>
<proteinExistence type="inferred from homology"/>
<feature type="transmembrane region" description="Helical" evidence="8">
    <location>
        <begin position="686"/>
        <end position="718"/>
    </location>
</feature>
<dbReference type="Proteomes" id="UP001182556">
    <property type="component" value="Unassembled WGS sequence"/>
</dbReference>
<evidence type="ECO:0000259" key="11">
    <source>
        <dbReference type="Pfam" id="PF14703"/>
    </source>
</evidence>
<evidence type="ECO:0000256" key="1">
    <source>
        <dbReference type="ARBA" id="ARBA00004141"/>
    </source>
</evidence>
<dbReference type="PANTHER" id="PTHR13018:SF5">
    <property type="entry name" value="RE44586P"/>
    <property type="match status" value="1"/>
</dbReference>
<evidence type="ECO:0000313" key="12">
    <source>
        <dbReference type="EMBL" id="KAK1926487.1"/>
    </source>
</evidence>
<dbReference type="PANTHER" id="PTHR13018">
    <property type="entry name" value="PROBABLE MEMBRANE PROTEIN DUF221-RELATED"/>
    <property type="match status" value="1"/>
</dbReference>
<dbReference type="AlphaFoldDB" id="A0AAD9FUW5"/>
<feature type="transmembrane region" description="Helical" evidence="8">
    <location>
        <begin position="739"/>
        <end position="759"/>
    </location>
</feature>
<evidence type="ECO:0000256" key="7">
    <source>
        <dbReference type="SAM" id="MobiDB-lite"/>
    </source>
</evidence>
<dbReference type="InterPro" id="IPR003864">
    <property type="entry name" value="CSC1/OSCA1-like_7TM"/>
</dbReference>
<feature type="domain" description="CSC1/OSCA1-like N-terminal transmembrane" evidence="10">
    <location>
        <begin position="35"/>
        <end position="220"/>
    </location>
</feature>
<feature type="region of interest" description="Disordered" evidence="7">
    <location>
        <begin position="918"/>
        <end position="1068"/>
    </location>
</feature>
<dbReference type="GO" id="GO:0005886">
    <property type="term" value="C:plasma membrane"/>
    <property type="evidence" value="ECO:0007669"/>
    <property type="project" value="TreeGrafter"/>
</dbReference>
<feature type="compositionally biased region" description="Low complexity" evidence="7">
    <location>
        <begin position="358"/>
        <end position="369"/>
    </location>
</feature>
<feature type="transmembrane region" description="Helical" evidence="8">
    <location>
        <begin position="541"/>
        <end position="562"/>
    </location>
</feature>
<evidence type="ECO:0000259" key="10">
    <source>
        <dbReference type="Pfam" id="PF13967"/>
    </source>
</evidence>
<evidence type="ECO:0000256" key="4">
    <source>
        <dbReference type="ARBA" id="ARBA00022692"/>
    </source>
</evidence>
<keyword evidence="5 8" id="KW-1133">Transmembrane helix</keyword>
<feature type="transmembrane region" description="Helical" evidence="8">
    <location>
        <begin position="199"/>
        <end position="218"/>
    </location>
</feature>
<evidence type="ECO:0000259" key="9">
    <source>
        <dbReference type="Pfam" id="PF02714"/>
    </source>
</evidence>
<evidence type="ECO:0008006" key="14">
    <source>
        <dbReference type="Google" id="ProtNLM"/>
    </source>
</evidence>
<keyword evidence="6 8" id="KW-0472">Membrane</keyword>
<feature type="domain" description="CSC1/OSCA1-like cytosolic" evidence="11">
    <location>
        <begin position="241"/>
        <end position="473"/>
    </location>
</feature>
<organism evidence="12 13">
    <name type="scientific">Papiliotrema laurentii</name>
    <name type="common">Cryptococcus laurentii</name>
    <dbReference type="NCBI Taxonomy" id="5418"/>
    <lineage>
        <taxon>Eukaryota</taxon>
        <taxon>Fungi</taxon>
        <taxon>Dikarya</taxon>
        <taxon>Basidiomycota</taxon>
        <taxon>Agaricomycotina</taxon>
        <taxon>Tremellomycetes</taxon>
        <taxon>Tremellales</taxon>
        <taxon>Rhynchogastremaceae</taxon>
        <taxon>Papiliotrema</taxon>
    </lineage>
</organism>
<comment type="caution">
    <text evidence="12">The sequence shown here is derived from an EMBL/GenBank/DDBJ whole genome shotgun (WGS) entry which is preliminary data.</text>
</comment>
<evidence type="ECO:0000256" key="2">
    <source>
        <dbReference type="ARBA" id="ARBA00007779"/>
    </source>
</evidence>
<dbReference type="EMBL" id="JAODAN010000002">
    <property type="protein sequence ID" value="KAK1926487.1"/>
    <property type="molecule type" value="Genomic_DNA"/>
</dbReference>
<evidence type="ECO:0000256" key="5">
    <source>
        <dbReference type="ARBA" id="ARBA00022989"/>
    </source>
</evidence>
<feature type="domain" description="CSC1/OSCA1-like 7TM region" evidence="9">
    <location>
        <begin position="486"/>
        <end position="759"/>
    </location>
</feature>
<dbReference type="InterPro" id="IPR027815">
    <property type="entry name" value="CSC1/OSCA1-like_cyt"/>
</dbReference>
<keyword evidence="13" id="KW-1185">Reference proteome</keyword>
<dbReference type="InterPro" id="IPR045122">
    <property type="entry name" value="Csc1-like"/>
</dbReference>
<evidence type="ECO:0000256" key="3">
    <source>
        <dbReference type="ARBA" id="ARBA00022448"/>
    </source>
</evidence>
<feature type="transmembrane region" description="Helical" evidence="8">
    <location>
        <begin position="122"/>
        <end position="143"/>
    </location>
</feature>
<evidence type="ECO:0000256" key="6">
    <source>
        <dbReference type="ARBA" id="ARBA00023136"/>
    </source>
</evidence>
<feature type="transmembrane region" description="Helical" evidence="8">
    <location>
        <begin position="582"/>
        <end position="602"/>
    </location>
</feature>
<comment type="similarity">
    <text evidence="2">Belongs to the CSC1 (TC 1.A.17) family.</text>
</comment>